<comment type="caution">
    <text evidence="1">The sequence shown here is derived from an EMBL/GenBank/DDBJ whole genome shotgun (WGS) entry which is preliminary data.</text>
</comment>
<name>A0AA39C8F7_MICHY</name>
<keyword evidence="2" id="KW-1185">Reference proteome</keyword>
<dbReference type="EMBL" id="JAQQBR010001856">
    <property type="protein sequence ID" value="KAK0159514.1"/>
    <property type="molecule type" value="Genomic_DNA"/>
</dbReference>
<reference evidence="1" key="2">
    <citation type="submission" date="2023-03" db="EMBL/GenBank/DDBJ databases">
        <authorList>
            <person name="Inwood S.N."/>
            <person name="Skelly J.G."/>
            <person name="Guhlin J."/>
            <person name="Harrop T.W.R."/>
            <person name="Goldson S.G."/>
            <person name="Dearden P.K."/>
        </authorList>
    </citation>
    <scope>NUCLEOTIDE SEQUENCE</scope>
    <source>
        <strain evidence="1">Lincoln</strain>
        <tissue evidence="1">Whole body</tissue>
    </source>
</reference>
<gene>
    <name evidence="1" type="ORF">PV327_011002</name>
</gene>
<sequence length="109" mass="12769">MASLQVIERSLRELTLELKTYTFAQLFTDLDVLVLPKNWVYMKHKNEFIMFVEFVPPNCFEGKKIVVINSMDVKFFYKGKPVPWITCEGVESKSTFEFILNAYDSLLCL</sequence>
<dbReference type="AlphaFoldDB" id="A0AA39C8F7"/>
<evidence type="ECO:0000313" key="2">
    <source>
        <dbReference type="Proteomes" id="UP001168972"/>
    </source>
</evidence>
<accession>A0AA39C8F7</accession>
<proteinExistence type="predicted"/>
<organism evidence="1 2">
    <name type="scientific">Microctonus hyperodae</name>
    <name type="common">Parasitoid wasp</name>
    <dbReference type="NCBI Taxonomy" id="165561"/>
    <lineage>
        <taxon>Eukaryota</taxon>
        <taxon>Metazoa</taxon>
        <taxon>Ecdysozoa</taxon>
        <taxon>Arthropoda</taxon>
        <taxon>Hexapoda</taxon>
        <taxon>Insecta</taxon>
        <taxon>Pterygota</taxon>
        <taxon>Neoptera</taxon>
        <taxon>Endopterygota</taxon>
        <taxon>Hymenoptera</taxon>
        <taxon>Apocrita</taxon>
        <taxon>Ichneumonoidea</taxon>
        <taxon>Braconidae</taxon>
        <taxon>Euphorinae</taxon>
        <taxon>Microctonus</taxon>
    </lineage>
</organism>
<reference evidence="1" key="1">
    <citation type="journal article" date="2023" name="bioRxiv">
        <title>Scaffold-level genome assemblies of two parasitoid biocontrol wasps reveal the parthenogenesis mechanism and an associated novel virus.</title>
        <authorList>
            <person name="Inwood S."/>
            <person name="Skelly J."/>
            <person name="Guhlin J."/>
            <person name="Harrop T."/>
            <person name="Goldson S."/>
            <person name="Dearden P."/>
        </authorList>
    </citation>
    <scope>NUCLEOTIDE SEQUENCE</scope>
    <source>
        <strain evidence="1">Lincoln</strain>
        <tissue evidence="1">Whole body</tissue>
    </source>
</reference>
<protein>
    <submittedName>
        <fullName evidence="1">Uncharacterized protein</fullName>
    </submittedName>
</protein>
<dbReference type="Proteomes" id="UP001168972">
    <property type="component" value="Unassembled WGS sequence"/>
</dbReference>
<evidence type="ECO:0000313" key="1">
    <source>
        <dbReference type="EMBL" id="KAK0159514.1"/>
    </source>
</evidence>